<evidence type="ECO:0000256" key="2">
    <source>
        <dbReference type="ARBA" id="ARBA00012980"/>
    </source>
</evidence>
<evidence type="ECO:0000256" key="4">
    <source>
        <dbReference type="ARBA" id="ARBA00022727"/>
    </source>
</evidence>
<organism evidence="10">
    <name type="scientific">marine sediment metagenome</name>
    <dbReference type="NCBI Taxonomy" id="412755"/>
    <lineage>
        <taxon>unclassified sequences</taxon>
        <taxon>metagenomes</taxon>
        <taxon>ecological metagenomes</taxon>
    </lineage>
</organism>
<evidence type="ECO:0000256" key="1">
    <source>
        <dbReference type="ARBA" id="ARBA00009776"/>
    </source>
</evidence>
<dbReference type="GO" id="GO:0005737">
    <property type="term" value="C:cytoplasm"/>
    <property type="evidence" value="ECO:0007669"/>
    <property type="project" value="TreeGrafter"/>
</dbReference>
<dbReference type="InterPro" id="IPR039430">
    <property type="entry name" value="Thymidylate_kin-like_dom"/>
</dbReference>
<keyword evidence="6" id="KW-0418">Kinase</keyword>
<comment type="caution">
    <text evidence="10">The sequence shown here is derived from an EMBL/GenBank/DDBJ whole genome shotgun (WGS) entry which is preliminary data.</text>
</comment>
<name>X0Y3S2_9ZZZZ</name>
<evidence type="ECO:0000259" key="9">
    <source>
        <dbReference type="Pfam" id="PF02223"/>
    </source>
</evidence>
<dbReference type="EMBL" id="BARS01046654">
    <property type="protein sequence ID" value="GAG31491.1"/>
    <property type="molecule type" value="Genomic_DNA"/>
</dbReference>
<evidence type="ECO:0000256" key="6">
    <source>
        <dbReference type="ARBA" id="ARBA00022777"/>
    </source>
</evidence>
<evidence type="ECO:0000256" key="7">
    <source>
        <dbReference type="ARBA" id="ARBA00022840"/>
    </source>
</evidence>
<dbReference type="GO" id="GO:0006227">
    <property type="term" value="P:dUDP biosynthetic process"/>
    <property type="evidence" value="ECO:0007669"/>
    <property type="project" value="TreeGrafter"/>
</dbReference>
<keyword evidence="5" id="KW-0547">Nucleotide-binding</keyword>
<keyword evidence="3" id="KW-0808">Transferase</keyword>
<dbReference type="Pfam" id="PF02223">
    <property type="entry name" value="Thymidylate_kin"/>
    <property type="match status" value="1"/>
</dbReference>
<dbReference type="PANTHER" id="PTHR10344">
    <property type="entry name" value="THYMIDYLATE KINASE"/>
    <property type="match status" value="1"/>
</dbReference>
<dbReference type="CDD" id="cd01672">
    <property type="entry name" value="TMPK"/>
    <property type="match status" value="1"/>
</dbReference>
<proteinExistence type="inferred from homology"/>
<reference evidence="10" key="1">
    <citation type="journal article" date="2014" name="Front. Microbiol.">
        <title>High frequency of phylogenetically diverse reductive dehalogenase-homologous genes in deep subseafloor sedimentary metagenomes.</title>
        <authorList>
            <person name="Kawai M."/>
            <person name="Futagami T."/>
            <person name="Toyoda A."/>
            <person name="Takaki Y."/>
            <person name="Nishi S."/>
            <person name="Hori S."/>
            <person name="Arai W."/>
            <person name="Tsubouchi T."/>
            <person name="Morono Y."/>
            <person name="Uchiyama I."/>
            <person name="Ito T."/>
            <person name="Fujiyama A."/>
            <person name="Inagaki F."/>
            <person name="Takami H."/>
        </authorList>
    </citation>
    <scope>NUCLEOTIDE SEQUENCE</scope>
    <source>
        <strain evidence="10">Expedition CK06-06</strain>
    </source>
</reference>
<accession>X0Y3S2</accession>
<dbReference type="GO" id="GO:0004798">
    <property type="term" value="F:dTMP kinase activity"/>
    <property type="evidence" value="ECO:0007669"/>
    <property type="project" value="UniProtKB-EC"/>
</dbReference>
<dbReference type="InterPro" id="IPR018094">
    <property type="entry name" value="Thymidylate_kinase"/>
</dbReference>
<feature type="domain" description="Thymidylate kinase-like" evidence="9">
    <location>
        <begin position="10"/>
        <end position="189"/>
    </location>
</feature>
<protein>
    <recommendedName>
        <fullName evidence="2">dTMP kinase</fullName>
        <ecNumber evidence="2">2.7.4.9</ecNumber>
    </recommendedName>
</protein>
<dbReference type="GO" id="GO:0005524">
    <property type="term" value="F:ATP binding"/>
    <property type="evidence" value="ECO:0007669"/>
    <property type="project" value="UniProtKB-KW"/>
</dbReference>
<evidence type="ECO:0000256" key="3">
    <source>
        <dbReference type="ARBA" id="ARBA00022679"/>
    </source>
</evidence>
<dbReference type="AlphaFoldDB" id="X0Y3S2"/>
<evidence type="ECO:0000256" key="5">
    <source>
        <dbReference type="ARBA" id="ARBA00022741"/>
    </source>
</evidence>
<dbReference type="GO" id="GO:0006233">
    <property type="term" value="P:dTDP biosynthetic process"/>
    <property type="evidence" value="ECO:0007669"/>
    <property type="project" value="InterPro"/>
</dbReference>
<comment type="similarity">
    <text evidence="1">Belongs to the thymidylate kinase family.</text>
</comment>
<keyword evidence="4" id="KW-0545">Nucleotide biosynthesis</keyword>
<evidence type="ECO:0000313" key="10">
    <source>
        <dbReference type="EMBL" id="GAG31491.1"/>
    </source>
</evidence>
<feature type="non-terminal residue" evidence="10">
    <location>
        <position position="189"/>
    </location>
</feature>
<dbReference type="HAMAP" id="MF_00165">
    <property type="entry name" value="Thymidylate_kinase"/>
    <property type="match status" value="1"/>
</dbReference>
<dbReference type="SUPFAM" id="SSF52540">
    <property type="entry name" value="P-loop containing nucleoside triphosphate hydrolases"/>
    <property type="match status" value="1"/>
</dbReference>
<dbReference type="EC" id="2.7.4.9" evidence="2"/>
<dbReference type="Gene3D" id="3.40.50.300">
    <property type="entry name" value="P-loop containing nucleotide triphosphate hydrolases"/>
    <property type="match status" value="1"/>
</dbReference>
<dbReference type="InterPro" id="IPR027417">
    <property type="entry name" value="P-loop_NTPase"/>
</dbReference>
<dbReference type="GO" id="GO:0006235">
    <property type="term" value="P:dTTP biosynthetic process"/>
    <property type="evidence" value="ECO:0007669"/>
    <property type="project" value="TreeGrafter"/>
</dbReference>
<sequence length="189" mass="21770">MTRKAFFIVLDGGDGAGTSTHSQLLTGFLEYKGFKVHLTQEPSKSEIGKILRIFLKDKKIPPTTDALLFAADRDLHFHNEIQKKLDEGYIVISDRYLESSIIYQSTQSDKISVEWIKLLNKFVGQPDLTIILDIDPKIALARKNDEQLEKFEELVFLDKVRNLYLTRAKQEDYYTVSSDDIIELVQEKI</sequence>
<keyword evidence="7" id="KW-0067">ATP-binding</keyword>
<dbReference type="NCBIfam" id="TIGR00041">
    <property type="entry name" value="DTMP_kinase"/>
    <property type="match status" value="1"/>
</dbReference>
<dbReference type="PANTHER" id="PTHR10344:SF4">
    <property type="entry name" value="UMP-CMP KINASE 2, MITOCHONDRIAL"/>
    <property type="match status" value="1"/>
</dbReference>
<evidence type="ECO:0000256" key="8">
    <source>
        <dbReference type="ARBA" id="ARBA00048743"/>
    </source>
</evidence>
<comment type="catalytic activity">
    <reaction evidence="8">
        <text>dTMP + ATP = dTDP + ADP</text>
        <dbReference type="Rhea" id="RHEA:13517"/>
        <dbReference type="ChEBI" id="CHEBI:30616"/>
        <dbReference type="ChEBI" id="CHEBI:58369"/>
        <dbReference type="ChEBI" id="CHEBI:63528"/>
        <dbReference type="ChEBI" id="CHEBI:456216"/>
        <dbReference type="EC" id="2.7.4.9"/>
    </reaction>
</comment>
<gene>
    <name evidence="10" type="ORF">S01H1_70184</name>
</gene>